<evidence type="ECO:0000313" key="1">
    <source>
        <dbReference type="EMBL" id="MBD0849738.1"/>
    </source>
</evidence>
<organism evidence="1 2">
    <name type="scientific">Maribacter arenosus</name>
    <dbReference type="NCBI Taxonomy" id="1854708"/>
    <lineage>
        <taxon>Bacteria</taxon>
        <taxon>Pseudomonadati</taxon>
        <taxon>Bacteroidota</taxon>
        <taxon>Flavobacteriia</taxon>
        <taxon>Flavobacteriales</taxon>
        <taxon>Flavobacteriaceae</taxon>
        <taxon>Maribacter</taxon>
    </lineage>
</organism>
<dbReference type="RefSeq" id="WP_188312849.1">
    <property type="nucleotide sequence ID" value="NZ_JABTCG010000001.1"/>
</dbReference>
<accession>A0ABR7V8N6</accession>
<dbReference type="EMBL" id="JABTCG010000001">
    <property type="protein sequence ID" value="MBD0849738.1"/>
    <property type="molecule type" value="Genomic_DNA"/>
</dbReference>
<keyword evidence="2" id="KW-1185">Reference proteome</keyword>
<name>A0ABR7V8N6_9FLAO</name>
<sequence>MKKLDIKQIIKLSLLAMISIATICSCSKDDNTSPISKLFLELYTGTIWVRDHGDVTHIRFINNTSKILESWTNHFDEPDCYYHHTERFESGTIQIIENSEDILIIKVTYNEIASQTLTFTIQEENLKIMEVLEEVGKDAKETIIYYDKTSVNVDAFPLCPA</sequence>
<dbReference type="PROSITE" id="PS51257">
    <property type="entry name" value="PROKAR_LIPOPROTEIN"/>
    <property type="match status" value="1"/>
</dbReference>
<reference evidence="1 2" key="1">
    <citation type="submission" date="2020-05" db="EMBL/GenBank/DDBJ databases">
        <title>The draft genome sequence of Maribacter arenosus CAU 1321.</title>
        <authorList>
            <person name="Mu L."/>
        </authorList>
    </citation>
    <scope>NUCLEOTIDE SEQUENCE [LARGE SCALE GENOMIC DNA]</scope>
    <source>
        <strain evidence="1 2">CAU 1321</strain>
    </source>
</reference>
<gene>
    <name evidence="1" type="ORF">HPE63_03585</name>
</gene>
<comment type="caution">
    <text evidence="1">The sequence shown here is derived from an EMBL/GenBank/DDBJ whole genome shotgun (WGS) entry which is preliminary data.</text>
</comment>
<evidence type="ECO:0000313" key="2">
    <source>
        <dbReference type="Proteomes" id="UP000598350"/>
    </source>
</evidence>
<proteinExistence type="predicted"/>
<evidence type="ECO:0008006" key="3">
    <source>
        <dbReference type="Google" id="ProtNLM"/>
    </source>
</evidence>
<dbReference type="Proteomes" id="UP000598350">
    <property type="component" value="Unassembled WGS sequence"/>
</dbReference>
<protein>
    <recommendedName>
        <fullName evidence="3">Lipocalin-like domain-containing protein</fullName>
    </recommendedName>
</protein>